<evidence type="ECO:0000313" key="3">
    <source>
        <dbReference type="Proteomes" id="UP000479710"/>
    </source>
</evidence>
<evidence type="ECO:0000313" key="2">
    <source>
        <dbReference type="EMBL" id="KAF0919482.1"/>
    </source>
</evidence>
<reference evidence="2 3" key="1">
    <citation type="submission" date="2019-11" db="EMBL/GenBank/DDBJ databases">
        <title>Whole genome sequence of Oryza granulata.</title>
        <authorList>
            <person name="Li W."/>
        </authorList>
    </citation>
    <scope>NUCLEOTIDE SEQUENCE [LARGE SCALE GENOMIC DNA]</scope>
    <source>
        <strain evidence="3">cv. Menghai</strain>
        <tissue evidence="2">Leaf</tissue>
    </source>
</reference>
<name>A0A6G1E4R7_9ORYZ</name>
<comment type="caution">
    <text evidence="2">The sequence shown here is derived from an EMBL/GenBank/DDBJ whole genome shotgun (WGS) entry which is preliminary data.</text>
</comment>
<protein>
    <submittedName>
        <fullName evidence="2">Uncharacterized protein</fullName>
    </submittedName>
</protein>
<sequence>MGEVVQSLKMVQRSVEFQESIPTPPARPNVRQSSTTYESDAEKCTGDPTRVMSMANASPFLDPANAPSH</sequence>
<dbReference type="AlphaFoldDB" id="A0A6G1E4R7"/>
<evidence type="ECO:0000256" key="1">
    <source>
        <dbReference type="SAM" id="MobiDB-lite"/>
    </source>
</evidence>
<organism evidence="2 3">
    <name type="scientific">Oryza meyeriana var. granulata</name>
    <dbReference type="NCBI Taxonomy" id="110450"/>
    <lineage>
        <taxon>Eukaryota</taxon>
        <taxon>Viridiplantae</taxon>
        <taxon>Streptophyta</taxon>
        <taxon>Embryophyta</taxon>
        <taxon>Tracheophyta</taxon>
        <taxon>Spermatophyta</taxon>
        <taxon>Magnoliopsida</taxon>
        <taxon>Liliopsida</taxon>
        <taxon>Poales</taxon>
        <taxon>Poaceae</taxon>
        <taxon>BOP clade</taxon>
        <taxon>Oryzoideae</taxon>
        <taxon>Oryzeae</taxon>
        <taxon>Oryzinae</taxon>
        <taxon>Oryza</taxon>
        <taxon>Oryza meyeriana</taxon>
    </lineage>
</organism>
<dbReference type="EMBL" id="SPHZ02000005">
    <property type="protein sequence ID" value="KAF0919482.1"/>
    <property type="molecule type" value="Genomic_DNA"/>
</dbReference>
<dbReference type="OrthoDB" id="1673964at2759"/>
<keyword evidence="3" id="KW-1185">Reference proteome</keyword>
<proteinExistence type="predicted"/>
<gene>
    <name evidence="2" type="ORF">E2562_029603</name>
</gene>
<accession>A0A6G1E4R7</accession>
<dbReference type="Proteomes" id="UP000479710">
    <property type="component" value="Unassembled WGS sequence"/>
</dbReference>
<feature type="region of interest" description="Disordered" evidence="1">
    <location>
        <begin position="18"/>
        <end position="69"/>
    </location>
</feature>